<accession>A0AAD5IJX7</accession>
<sequence>MVCRLHKSLYGLKQASRQWFAKFSETICSAGYEQSQADYSLFTRKRGNSFTALLIYVDDILIIGNDPTSIVVTKKFLHSHFHLEDLGGLKYFLSIEVSAFRNRIFISQRKNALEIIKDAGLLGAAPIDTPMERGLKLLDKSDLLKEPGQYRRLVGRLIY</sequence>
<evidence type="ECO:0000259" key="1">
    <source>
        <dbReference type="Pfam" id="PF07727"/>
    </source>
</evidence>
<reference evidence="2" key="2">
    <citation type="submission" date="2023-02" db="EMBL/GenBank/DDBJ databases">
        <authorList>
            <person name="Swenson N.G."/>
            <person name="Wegrzyn J.L."/>
            <person name="Mcevoy S.L."/>
        </authorList>
    </citation>
    <scope>NUCLEOTIDE SEQUENCE</scope>
    <source>
        <strain evidence="2">91603</strain>
        <tissue evidence="2">Leaf</tissue>
    </source>
</reference>
<name>A0AAD5IJX7_ACENE</name>
<evidence type="ECO:0000313" key="3">
    <source>
        <dbReference type="Proteomes" id="UP001064489"/>
    </source>
</evidence>
<evidence type="ECO:0000313" key="2">
    <source>
        <dbReference type="EMBL" id="KAI9166236.1"/>
    </source>
</evidence>
<organism evidence="2 3">
    <name type="scientific">Acer negundo</name>
    <name type="common">Box elder</name>
    <dbReference type="NCBI Taxonomy" id="4023"/>
    <lineage>
        <taxon>Eukaryota</taxon>
        <taxon>Viridiplantae</taxon>
        <taxon>Streptophyta</taxon>
        <taxon>Embryophyta</taxon>
        <taxon>Tracheophyta</taxon>
        <taxon>Spermatophyta</taxon>
        <taxon>Magnoliopsida</taxon>
        <taxon>eudicotyledons</taxon>
        <taxon>Gunneridae</taxon>
        <taxon>Pentapetalae</taxon>
        <taxon>rosids</taxon>
        <taxon>malvids</taxon>
        <taxon>Sapindales</taxon>
        <taxon>Sapindaceae</taxon>
        <taxon>Hippocastanoideae</taxon>
        <taxon>Acereae</taxon>
        <taxon>Acer</taxon>
    </lineage>
</organism>
<protein>
    <recommendedName>
        <fullName evidence="1">Reverse transcriptase Ty1/copia-type domain-containing protein</fullName>
    </recommendedName>
</protein>
<keyword evidence="3" id="KW-1185">Reference proteome</keyword>
<dbReference type="AlphaFoldDB" id="A0AAD5IJX7"/>
<comment type="caution">
    <text evidence="2">The sequence shown here is derived from an EMBL/GenBank/DDBJ whole genome shotgun (WGS) entry which is preliminary data.</text>
</comment>
<proteinExistence type="predicted"/>
<dbReference type="EMBL" id="JAJSOW010000105">
    <property type="protein sequence ID" value="KAI9166236.1"/>
    <property type="molecule type" value="Genomic_DNA"/>
</dbReference>
<gene>
    <name evidence="2" type="ORF">LWI28_028602</name>
</gene>
<reference evidence="2" key="1">
    <citation type="journal article" date="2022" name="Plant J.">
        <title>Strategies of tolerance reflected in two North American maple genomes.</title>
        <authorList>
            <person name="McEvoy S.L."/>
            <person name="Sezen U.U."/>
            <person name="Trouern-Trend A."/>
            <person name="McMahon S.M."/>
            <person name="Schaberg P.G."/>
            <person name="Yang J."/>
            <person name="Wegrzyn J.L."/>
            <person name="Swenson N.G."/>
        </authorList>
    </citation>
    <scope>NUCLEOTIDE SEQUENCE</scope>
    <source>
        <strain evidence="2">91603</strain>
    </source>
</reference>
<dbReference type="Proteomes" id="UP001064489">
    <property type="component" value="Chromosome 10"/>
</dbReference>
<dbReference type="InterPro" id="IPR013103">
    <property type="entry name" value="RVT_2"/>
</dbReference>
<dbReference type="Pfam" id="PF07727">
    <property type="entry name" value="RVT_2"/>
    <property type="match status" value="1"/>
</dbReference>
<feature type="domain" description="Reverse transcriptase Ty1/copia-type" evidence="1">
    <location>
        <begin position="2"/>
        <end position="132"/>
    </location>
</feature>